<feature type="signal peptide" evidence="2">
    <location>
        <begin position="1"/>
        <end position="26"/>
    </location>
</feature>
<evidence type="ECO:0008006" key="5">
    <source>
        <dbReference type="Google" id="ProtNLM"/>
    </source>
</evidence>
<name>A0A6B8W5S3_9CORY</name>
<dbReference type="Proteomes" id="UP000424462">
    <property type="component" value="Chromosome"/>
</dbReference>
<evidence type="ECO:0000256" key="1">
    <source>
        <dbReference type="SAM" id="MobiDB-lite"/>
    </source>
</evidence>
<evidence type="ECO:0000313" key="4">
    <source>
        <dbReference type="Proteomes" id="UP000424462"/>
    </source>
</evidence>
<gene>
    <name evidence="3" type="ORF">COCCU_03555</name>
</gene>
<feature type="compositionally biased region" description="Low complexity" evidence="1">
    <location>
        <begin position="31"/>
        <end position="74"/>
    </location>
</feature>
<evidence type="ECO:0000256" key="2">
    <source>
        <dbReference type="SAM" id="SignalP"/>
    </source>
</evidence>
<feature type="compositionally biased region" description="Low complexity" evidence="1">
    <location>
        <begin position="215"/>
        <end position="234"/>
    </location>
</feature>
<dbReference type="PROSITE" id="PS51257">
    <property type="entry name" value="PROKAR_LIPOPROTEIN"/>
    <property type="match status" value="1"/>
</dbReference>
<dbReference type="EMBL" id="CP046455">
    <property type="protein sequence ID" value="QGU06665.1"/>
    <property type="molecule type" value="Genomic_DNA"/>
</dbReference>
<dbReference type="KEGG" id="cok:COCCU_03555"/>
<sequence precursor="true">MSVFRHRFARLAFAVAAVPVLGLGLAACGGEETPPAETTATATSTESDTAPSSSTLTSTETGTTPESTTRSTTSGQENTTTQRTSEGSLDESVTEVAESFASLAPASLFAQFDACSPSGLEDSWQCSGSKVGQFQFFTGSAKAASTTQLLTELRSSRVVEDTGVRVVGWSTLGTTAVITVVDNDRGLVMQQMISSDREDPEDLIYELGLADRPAESTTSSPAGSATTAGTIEEA</sequence>
<feature type="region of interest" description="Disordered" evidence="1">
    <location>
        <begin position="209"/>
        <end position="234"/>
    </location>
</feature>
<organism evidence="3 4">
    <name type="scientific">Corynebacterium occultum</name>
    <dbReference type="NCBI Taxonomy" id="2675219"/>
    <lineage>
        <taxon>Bacteria</taxon>
        <taxon>Bacillati</taxon>
        <taxon>Actinomycetota</taxon>
        <taxon>Actinomycetes</taxon>
        <taxon>Mycobacteriales</taxon>
        <taxon>Corynebacteriaceae</taxon>
        <taxon>Corynebacterium</taxon>
    </lineage>
</organism>
<feature type="region of interest" description="Disordered" evidence="1">
    <location>
        <begin position="31"/>
        <end position="92"/>
    </location>
</feature>
<proteinExistence type="predicted"/>
<dbReference type="AlphaFoldDB" id="A0A6B8W5S3"/>
<reference evidence="3 4" key="1">
    <citation type="submission" date="2019-11" db="EMBL/GenBank/DDBJ databases">
        <title>Complete genome sequence of Corynebacterium kalinowskii 1959, a novel Corynebacterium species isolated from soil of a small paddock in Vilsendorf, Germany.</title>
        <authorList>
            <person name="Schaffert L."/>
            <person name="Ruwe M."/>
            <person name="Milse J."/>
            <person name="Hanuschka K."/>
            <person name="Ortseifen V."/>
            <person name="Droste J."/>
            <person name="Brandt D."/>
            <person name="Schlueter L."/>
            <person name="Kutter Y."/>
            <person name="Vinke S."/>
            <person name="Viehoefer P."/>
            <person name="Jacob L."/>
            <person name="Luebke N.-C."/>
            <person name="Schulte-Berndt E."/>
            <person name="Hain C."/>
            <person name="Linder M."/>
            <person name="Schmidt P."/>
            <person name="Wollenschlaeger L."/>
            <person name="Luttermann T."/>
            <person name="Thieme E."/>
            <person name="Hassa J."/>
            <person name="Haak M."/>
            <person name="Wittchen M."/>
            <person name="Mentz A."/>
            <person name="Persicke M."/>
            <person name="Busche T."/>
            <person name="Ruckert C."/>
        </authorList>
    </citation>
    <scope>NUCLEOTIDE SEQUENCE [LARGE SCALE GENOMIC DNA]</scope>
    <source>
        <strain evidence="3 4">2039</strain>
    </source>
</reference>
<protein>
    <recommendedName>
        <fullName evidence="5">Beta-N-acetylhexosaminidase</fullName>
    </recommendedName>
</protein>
<evidence type="ECO:0000313" key="3">
    <source>
        <dbReference type="EMBL" id="QGU06665.1"/>
    </source>
</evidence>
<keyword evidence="2" id="KW-0732">Signal</keyword>
<accession>A0A6B8W5S3</accession>
<keyword evidence="4" id="KW-1185">Reference proteome</keyword>
<feature type="chain" id="PRO_5025331526" description="Beta-N-acetylhexosaminidase" evidence="2">
    <location>
        <begin position="27"/>
        <end position="234"/>
    </location>
</feature>
<feature type="compositionally biased region" description="Polar residues" evidence="1">
    <location>
        <begin position="75"/>
        <end position="87"/>
    </location>
</feature>